<feature type="non-terminal residue" evidence="2">
    <location>
        <position position="1"/>
    </location>
</feature>
<dbReference type="EMBL" id="JBJQND010000019">
    <property type="protein sequence ID" value="KAL3831843.1"/>
    <property type="molecule type" value="Genomic_DNA"/>
</dbReference>
<keyword evidence="3" id="KW-1185">Reference proteome</keyword>
<proteinExistence type="predicted"/>
<accession>A0ABD3T689</accession>
<protein>
    <submittedName>
        <fullName evidence="2">Uncharacterized protein</fullName>
    </submittedName>
</protein>
<keyword evidence="1" id="KW-0812">Transmembrane</keyword>
<sequence length="190" mass="22053">SADSLICWQCISDDCANDPSDNYKASKKMCSVGQSCQKVRFEMYSPTDKRKYFSTVRGCATNCESKNDFENCTSELFSSRAQTYQTQTYQTKTNPKLIKTKLIKRKLIKPKLIKRKLIKPKLIKRKLIKTNIIKPQKIKYRLMKHGALWIFVFKSFLMLVLSQSILKRNSLPDPKIHTFGQEINDVLCIV</sequence>
<comment type="caution">
    <text evidence="2">The sequence shown here is derived from an EMBL/GenBank/DDBJ whole genome shotgun (WGS) entry which is preliminary data.</text>
</comment>
<keyword evidence="1" id="KW-0472">Membrane</keyword>
<dbReference type="Proteomes" id="UP001634394">
    <property type="component" value="Unassembled WGS sequence"/>
</dbReference>
<reference evidence="2 3" key="1">
    <citation type="submission" date="2024-11" db="EMBL/GenBank/DDBJ databases">
        <title>Chromosome-level genome assembly of the freshwater bivalve Anodonta woodiana.</title>
        <authorList>
            <person name="Chen X."/>
        </authorList>
    </citation>
    <scope>NUCLEOTIDE SEQUENCE [LARGE SCALE GENOMIC DNA]</scope>
    <source>
        <strain evidence="2">MN2024</strain>
        <tissue evidence="2">Gills</tissue>
    </source>
</reference>
<gene>
    <name evidence="2" type="ORF">ACJMK2_023542</name>
</gene>
<keyword evidence="1" id="KW-1133">Transmembrane helix</keyword>
<evidence type="ECO:0000256" key="1">
    <source>
        <dbReference type="SAM" id="Phobius"/>
    </source>
</evidence>
<name>A0ABD3T689_SINWO</name>
<dbReference type="AlphaFoldDB" id="A0ABD3T689"/>
<evidence type="ECO:0000313" key="2">
    <source>
        <dbReference type="EMBL" id="KAL3831843.1"/>
    </source>
</evidence>
<organism evidence="2 3">
    <name type="scientific">Sinanodonta woodiana</name>
    <name type="common">Chinese pond mussel</name>
    <name type="synonym">Anodonta woodiana</name>
    <dbReference type="NCBI Taxonomy" id="1069815"/>
    <lineage>
        <taxon>Eukaryota</taxon>
        <taxon>Metazoa</taxon>
        <taxon>Spiralia</taxon>
        <taxon>Lophotrochozoa</taxon>
        <taxon>Mollusca</taxon>
        <taxon>Bivalvia</taxon>
        <taxon>Autobranchia</taxon>
        <taxon>Heteroconchia</taxon>
        <taxon>Palaeoheterodonta</taxon>
        <taxon>Unionida</taxon>
        <taxon>Unionoidea</taxon>
        <taxon>Unionidae</taxon>
        <taxon>Unioninae</taxon>
        <taxon>Sinanodonta</taxon>
    </lineage>
</organism>
<evidence type="ECO:0000313" key="3">
    <source>
        <dbReference type="Proteomes" id="UP001634394"/>
    </source>
</evidence>
<feature type="transmembrane region" description="Helical" evidence="1">
    <location>
        <begin position="146"/>
        <end position="166"/>
    </location>
</feature>